<evidence type="ECO:0000256" key="5">
    <source>
        <dbReference type="ARBA" id="ARBA00022847"/>
    </source>
</evidence>
<evidence type="ECO:0000256" key="6">
    <source>
        <dbReference type="ARBA" id="ARBA00022989"/>
    </source>
</evidence>
<evidence type="ECO:0000256" key="3">
    <source>
        <dbReference type="ARBA" id="ARBA00020150"/>
    </source>
</evidence>
<evidence type="ECO:0000256" key="2">
    <source>
        <dbReference type="ARBA" id="ARBA00006772"/>
    </source>
</evidence>
<accession>A0ABU0CWH7</accession>
<keyword evidence="5" id="KW-0769">Symport</keyword>
<name>A0ABU0CWH7_9BACI</name>
<feature type="transmembrane region" description="Helical" evidence="9">
    <location>
        <begin position="454"/>
        <end position="477"/>
    </location>
</feature>
<evidence type="ECO:0000256" key="7">
    <source>
        <dbReference type="ARBA" id="ARBA00023136"/>
    </source>
</evidence>
<feature type="transmembrane region" description="Helical" evidence="9">
    <location>
        <begin position="304"/>
        <end position="323"/>
    </location>
</feature>
<keyword evidence="6 9" id="KW-1133">Transmembrane helix</keyword>
<comment type="subcellular location">
    <subcellularLocation>
        <location evidence="1">Membrane</location>
        <topology evidence="1">Multi-pass membrane protein</topology>
    </subcellularLocation>
</comment>
<feature type="transmembrane region" description="Helical" evidence="9">
    <location>
        <begin position="151"/>
        <end position="174"/>
    </location>
</feature>
<evidence type="ECO:0000256" key="4">
    <source>
        <dbReference type="ARBA" id="ARBA00022692"/>
    </source>
</evidence>
<feature type="transmembrane region" description="Helical" evidence="9">
    <location>
        <begin position="93"/>
        <end position="111"/>
    </location>
</feature>
<dbReference type="PANTHER" id="PTHR10283">
    <property type="entry name" value="SOLUTE CARRIER FAMILY 13 MEMBER"/>
    <property type="match status" value="1"/>
</dbReference>
<evidence type="ECO:0000256" key="8">
    <source>
        <dbReference type="ARBA" id="ARBA00031174"/>
    </source>
</evidence>
<keyword evidence="4 9" id="KW-0812">Transmembrane</keyword>
<feature type="transmembrane region" description="Helical" evidence="9">
    <location>
        <begin position="394"/>
        <end position="412"/>
    </location>
</feature>
<comment type="similarity">
    <text evidence="2">Belongs to the SLC13A/DASS transporter (TC 2.A.47) family. NADC subfamily.</text>
</comment>
<dbReference type="Proteomes" id="UP001232445">
    <property type="component" value="Unassembled WGS sequence"/>
</dbReference>
<dbReference type="EMBL" id="JAUSUQ010000019">
    <property type="protein sequence ID" value="MDQ0340779.1"/>
    <property type="molecule type" value="Genomic_DNA"/>
</dbReference>
<dbReference type="RefSeq" id="WP_307343005.1">
    <property type="nucleotide sequence ID" value="NZ_JAUSUQ010000019.1"/>
</dbReference>
<gene>
    <name evidence="10" type="ORF">J2S00_003619</name>
</gene>
<keyword evidence="5" id="KW-0813">Transport</keyword>
<evidence type="ECO:0000256" key="9">
    <source>
        <dbReference type="SAM" id="Phobius"/>
    </source>
</evidence>
<dbReference type="PANTHER" id="PTHR10283:SF82">
    <property type="entry name" value="SOLUTE CARRIER FAMILY 13 MEMBER 2"/>
    <property type="match status" value="1"/>
</dbReference>
<evidence type="ECO:0000256" key="1">
    <source>
        <dbReference type="ARBA" id="ARBA00004141"/>
    </source>
</evidence>
<feature type="transmembrane region" description="Helical" evidence="9">
    <location>
        <begin position="418"/>
        <end position="442"/>
    </location>
</feature>
<evidence type="ECO:0000313" key="10">
    <source>
        <dbReference type="EMBL" id="MDQ0340779.1"/>
    </source>
</evidence>
<dbReference type="InterPro" id="IPR001898">
    <property type="entry name" value="SLC13A/DASS"/>
</dbReference>
<feature type="transmembrane region" description="Helical" evidence="9">
    <location>
        <begin position="123"/>
        <end position="145"/>
    </location>
</feature>
<organism evidence="10 11">
    <name type="scientific">Caldalkalibacillus uzonensis</name>
    <dbReference type="NCBI Taxonomy" id="353224"/>
    <lineage>
        <taxon>Bacteria</taxon>
        <taxon>Bacillati</taxon>
        <taxon>Bacillota</taxon>
        <taxon>Bacilli</taxon>
        <taxon>Bacillales</taxon>
        <taxon>Bacillaceae</taxon>
        <taxon>Caldalkalibacillus</taxon>
    </lineage>
</organism>
<feature type="transmembrane region" description="Helical" evidence="9">
    <location>
        <begin position="360"/>
        <end position="387"/>
    </location>
</feature>
<comment type="caution">
    <text evidence="10">The sequence shown here is derived from an EMBL/GenBank/DDBJ whole genome shotgun (WGS) entry which is preliminary data.</text>
</comment>
<dbReference type="NCBIfam" id="TIGR00785">
    <property type="entry name" value="dass"/>
    <property type="match status" value="1"/>
</dbReference>
<feature type="transmembrane region" description="Helical" evidence="9">
    <location>
        <begin position="25"/>
        <end position="42"/>
    </location>
</feature>
<feature type="transmembrane region" description="Helical" evidence="9">
    <location>
        <begin position="195"/>
        <end position="216"/>
    </location>
</feature>
<keyword evidence="7 9" id="KW-0472">Membrane</keyword>
<keyword evidence="11" id="KW-1185">Reference proteome</keyword>
<reference evidence="10 11" key="1">
    <citation type="submission" date="2023-07" db="EMBL/GenBank/DDBJ databases">
        <title>Genomic Encyclopedia of Type Strains, Phase IV (KMG-IV): sequencing the most valuable type-strain genomes for metagenomic binning, comparative biology and taxonomic classification.</title>
        <authorList>
            <person name="Goeker M."/>
        </authorList>
    </citation>
    <scope>NUCLEOTIDE SEQUENCE [LARGE SCALE GENOMIC DNA]</scope>
    <source>
        <strain evidence="10 11">DSM 17740</strain>
    </source>
</reference>
<sequence length="483" mass="53202">MEPKKIANQNVQISSKVYEKVDTKTVIALFIGLLGFLMLLFIPDTTWSIRATLAITFLGLVLWIFELFSFGLTSLLILILYVLFQTVSIDEALSGFSTGATFLIVGGMMMAQGVHSTTIGQRVVYSMLKVTGNSPGALLFGIIMIPQILSLFIPATGVRTTLVLPVILALINILQLQDQVNYKKQMMLSVAYGGNISGIGFLPAAIGNVLVVEIVYIYTGTTISYFDWFLYTFPIWLLSIPVTWYVVYKAYPIQFTHLRDIRKELEIKIRELGKLGPKDKRCLVILLLTVLLWVSQGLHGLHPAIPALIAAVLMGIPGIGIARWDQLSKIDVNMLLLVGVTLSIGRILNDTGSIDYVTSILFSDVFLAFLQHPLLAVFTIVIIVQLFHLGVSNVGTAVITIVPVFMTVALQISADPIAFAVIAGITSVLGFILVVETIPNVLAHSTRLISQKDFYIPGIILTLLTTLIVVLVVMTWWQWMGLY</sequence>
<proteinExistence type="inferred from homology"/>
<feature type="transmembrane region" description="Helical" evidence="9">
    <location>
        <begin position="54"/>
        <end position="81"/>
    </location>
</feature>
<protein>
    <recommendedName>
        <fullName evidence="3">Sodium-dependent dicarboxylate transporter SdcS</fullName>
    </recommendedName>
    <alternativeName>
        <fullName evidence="8">Na(+)/dicarboxylate symporter</fullName>
    </alternativeName>
</protein>
<dbReference type="Pfam" id="PF00939">
    <property type="entry name" value="Na_sulph_symp"/>
    <property type="match status" value="1"/>
</dbReference>
<evidence type="ECO:0000313" key="11">
    <source>
        <dbReference type="Proteomes" id="UP001232445"/>
    </source>
</evidence>
<feature type="transmembrane region" description="Helical" evidence="9">
    <location>
        <begin position="228"/>
        <end position="248"/>
    </location>
</feature>